<dbReference type="AlphaFoldDB" id="A0A5A7UD65"/>
<organism evidence="1 2">
    <name type="scientific">Cucumis melo var. makuwa</name>
    <name type="common">Oriental melon</name>
    <dbReference type="NCBI Taxonomy" id="1194695"/>
    <lineage>
        <taxon>Eukaryota</taxon>
        <taxon>Viridiplantae</taxon>
        <taxon>Streptophyta</taxon>
        <taxon>Embryophyta</taxon>
        <taxon>Tracheophyta</taxon>
        <taxon>Spermatophyta</taxon>
        <taxon>Magnoliopsida</taxon>
        <taxon>eudicotyledons</taxon>
        <taxon>Gunneridae</taxon>
        <taxon>Pentapetalae</taxon>
        <taxon>rosids</taxon>
        <taxon>fabids</taxon>
        <taxon>Cucurbitales</taxon>
        <taxon>Cucurbitaceae</taxon>
        <taxon>Benincaseae</taxon>
        <taxon>Cucumis</taxon>
    </lineage>
</organism>
<evidence type="ECO:0000313" key="1">
    <source>
        <dbReference type="EMBL" id="KAA0051369.1"/>
    </source>
</evidence>
<name>A0A5A7UD65_CUCMM</name>
<dbReference type="Pfam" id="PF08284">
    <property type="entry name" value="RVP_2"/>
    <property type="match status" value="1"/>
</dbReference>
<reference evidence="1 2" key="1">
    <citation type="submission" date="2019-08" db="EMBL/GenBank/DDBJ databases">
        <title>Draft genome sequences of two oriental melons (Cucumis melo L. var makuwa).</title>
        <authorList>
            <person name="Kwon S.-Y."/>
        </authorList>
    </citation>
    <scope>NUCLEOTIDE SEQUENCE [LARGE SCALE GENOMIC DNA]</scope>
    <source>
        <strain evidence="2">cv. SW 3</strain>
        <tissue evidence="1">Leaf</tissue>
    </source>
</reference>
<sequence>MQLKGLCAKIVVDYIGVRVLLEPIYAIIASKKATLREIAHNAMRSFVSRTSMSKLGKKLQTLAEELVIYNLVGDTMLVSEALQDCNVLVESVHLTVDLLLLELRDLYVILGMDFLYAHFTSMDCHKKEEGKLRPEDVPVVRDYLDMFPEEISELLPDRGMKFTIELLLGSYTSHMRLIGSGYYRRFVEDFFNLALAFSSLTRKNAKFPFVRKVRAKLPRAREKTTYHKSLRYIFDKKELNLRQRRWLELIKDYDCTIKYHQCKDNVVAHTLSRKLRLLKSALCSVRVALLRELKSPKAVMTARSSRSLLAQFQVTSSQSRLEEGR</sequence>
<dbReference type="InterPro" id="IPR043502">
    <property type="entry name" value="DNA/RNA_pol_sf"/>
</dbReference>
<protein>
    <submittedName>
        <fullName evidence="1">Polyprotein</fullName>
    </submittedName>
</protein>
<dbReference type="Proteomes" id="UP000321393">
    <property type="component" value="Unassembled WGS sequence"/>
</dbReference>
<dbReference type="SUPFAM" id="SSF56672">
    <property type="entry name" value="DNA/RNA polymerases"/>
    <property type="match status" value="1"/>
</dbReference>
<accession>A0A5A7UD65</accession>
<dbReference type="InterPro" id="IPR021109">
    <property type="entry name" value="Peptidase_aspartic_dom_sf"/>
</dbReference>
<comment type="caution">
    <text evidence="1">The sequence shown here is derived from an EMBL/GenBank/DDBJ whole genome shotgun (WGS) entry which is preliminary data.</text>
</comment>
<dbReference type="Gene3D" id="2.40.70.10">
    <property type="entry name" value="Acid Proteases"/>
    <property type="match status" value="1"/>
</dbReference>
<proteinExistence type="predicted"/>
<evidence type="ECO:0000313" key="2">
    <source>
        <dbReference type="Proteomes" id="UP000321393"/>
    </source>
</evidence>
<dbReference type="EMBL" id="SSTE01011267">
    <property type="protein sequence ID" value="KAA0051369.1"/>
    <property type="molecule type" value="Genomic_DNA"/>
</dbReference>
<gene>
    <name evidence="1" type="ORF">E6C27_scaffold55G001010</name>
</gene>